<evidence type="ECO:0000256" key="6">
    <source>
        <dbReference type="ARBA" id="ARBA00023268"/>
    </source>
</evidence>
<keyword evidence="1 9" id="KW-0808">Transferase</keyword>
<dbReference type="EMBL" id="CP121208">
    <property type="protein sequence ID" value="WFM82740.1"/>
    <property type="molecule type" value="Genomic_DNA"/>
</dbReference>
<protein>
    <submittedName>
        <fullName evidence="9">Bifunctional [glutamine synthetase] adenylyltransferase/[glutamine synthetase]-adenylyl-L-tyrosine phosphorylase</fullName>
        <ecNumber evidence="9">2.7.7.42</ecNumber>
        <ecNumber evidence="9">2.7.7.89</ecNumber>
    </submittedName>
</protein>
<dbReference type="EC" id="2.7.7.42" evidence="9"/>
<dbReference type="RefSeq" id="WP_278012166.1">
    <property type="nucleotide sequence ID" value="NZ_CP121208.1"/>
</dbReference>
<name>A0ABY8FYT2_9ACTO</name>
<feature type="domain" description="Glutamate-ammonia ligase adenylyltransferase repeated" evidence="7">
    <location>
        <begin position="555"/>
        <end position="778"/>
    </location>
</feature>
<keyword evidence="3" id="KW-0547">Nucleotide-binding</keyword>
<dbReference type="EC" id="2.7.7.89" evidence="9"/>
<keyword evidence="5" id="KW-0460">Magnesium</keyword>
<dbReference type="SUPFAM" id="SSF81593">
    <property type="entry name" value="Nucleotidyltransferase substrate binding subunit/domain"/>
    <property type="match status" value="2"/>
</dbReference>
<accession>A0ABY8FYT2</accession>
<dbReference type="InterPro" id="IPR013546">
    <property type="entry name" value="PII_UdlTrfase/GS_AdlTrfase"/>
</dbReference>
<dbReference type="InterPro" id="IPR043519">
    <property type="entry name" value="NT_sf"/>
</dbReference>
<dbReference type="GO" id="GO:0047388">
    <property type="term" value="F:[glutamine synthetase]-adenylyl-L-tyrosine phosphorylase activity"/>
    <property type="evidence" value="ECO:0007669"/>
    <property type="project" value="UniProtKB-EC"/>
</dbReference>
<dbReference type="SUPFAM" id="SSF81301">
    <property type="entry name" value="Nucleotidyltransferase"/>
    <property type="match status" value="2"/>
</dbReference>
<organism evidence="9 10">
    <name type="scientific">Arcanobacterium canis</name>
    <dbReference type="NCBI Taxonomy" id="999183"/>
    <lineage>
        <taxon>Bacteria</taxon>
        <taxon>Bacillati</taxon>
        <taxon>Actinomycetota</taxon>
        <taxon>Actinomycetes</taxon>
        <taxon>Actinomycetales</taxon>
        <taxon>Actinomycetaceae</taxon>
        <taxon>Arcanobacterium</taxon>
    </lineage>
</organism>
<feature type="domain" description="PII-uridylyltransferase/Glutamine-synthetase adenylyltransferase" evidence="8">
    <location>
        <begin position="800"/>
        <end position="935"/>
    </location>
</feature>
<evidence type="ECO:0000256" key="5">
    <source>
        <dbReference type="ARBA" id="ARBA00022842"/>
    </source>
</evidence>
<dbReference type="InterPro" id="IPR023057">
    <property type="entry name" value="GlnE"/>
</dbReference>
<dbReference type="Gene3D" id="1.20.120.330">
    <property type="entry name" value="Nucleotidyltransferases domain 2"/>
    <property type="match status" value="2"/>
</dbReference>
<evidence type="ECO:0000313" key="10">
    <source>
        <dbReference type="Proteomes" id="UP001215216"/>
    </source>
</evidence>
<dbReference type="CDD" id="cd05401">
    <property type="entry name" value="NT_GlnE_GlnD_like"/>
    <property type="match status" value="2"/>
</dbReference>
<dbReference type="Proteomes" id="UP001215216">
    <property type="component" value="Chromosome"/>
</dbReference>
<reference evidence="9 10" key="1">
    <citation type="submission" date="2023-03" db="EMBL/GenBank/DDBJ databases">
        <title>Complete genome of Arcanobacterium canis strain DSM 25104 isolated in 2010 from a canine otitis externa in Germany.</title>
        <authorList>
            <person name="Borowiak M."/>
            <person name="Kreitlow A."/>
            <person name="Malorny B."/>
            <person name="Laemmler C."/>
            <person name="Prenger-Berninghoff E."/>
            <person name="Ploetz M."/>
            <person name="Abdulmawjood A."/>
        </authorList>
    </citation>
    <scope>NUCLEOTIDE SEQUENCE [LARGE SCALE GENOMIC DNA]</scope>
    <source>
        <strain evidence="9 10">DSM 25104</strain>
    </source>
</reference>
<sequence>MRQATLTGQLRAAGFFDPSRAASLLESLTHDPQRSRTLIDRLAKVADLDLGLLAAVRLAEVGIDLTSASEEMLSVVGFSAGALDLLVAHPHLASALDTRLDLESVRLESEKACAVRALGTEPANAIREYYYRRLLAILAADLLSPTDAFFHVGKALSAVVGATLEAAWVAAGAPEKLAVIAMGKTGGNEVNYLSDVDVTYVLPSDASSGDIEASTTAVSEISRLISAPGPWPALWEIDLALRPEGKDGPVVRTVDSSLTYYRKWAENWEFQALLKARAIAGNMQVGMSYTEAVAPMIWDAASRTNFVESSRAMRRRVEAHLPPKRRDREIKLGEGGLRDIEFTVQLLQMVHGRNDVALRIRPTLEGIEALAAGSYMSRSHAARLDSAYRFLRNLEHRCQARRFRRTHQLPTDEATLRAIARSLGMSGVKELEERFQSIRREVRALQQEIYYRPLLGVTASLHPDEVALEPHAGAARLAAIGFKNPTSAMANVASLTTGLSRTAAIERHILPAMLQWFSEGPMPDRGLASYRTVSESLGSTSWFMRLLRDSSLAAQRMAHVLSTSQFVRDGMRNFAESVAWLDDDAQLVPKTREALGYELDAILARRGPESMAHAGRFLRRRELLRTALADILGLVDRPQIRRAVTNAAEVAVRAALRGARGVADDVEFGIIAMGRYGSFDLNYASDADVMFVYRGGHDAERAAGDVAHAFIASLNSIDSEPPLPIDTDLRPEGKSGALVRSLDGYREYYAKWADTWERQALLKARYAGGNHAIVEEFLDMIEPARYPAHLCANEIQDIRLMKARIERDRAPRGTRGRHLKLGPGGLFDIEYAVQYLQLKHAHRFPQLRVTGTQEAMNAAVDVGILSPQDANVLSQAWNMADALRGANVLASGRTQGAKVDILPTDVDELGVIAALMGISPEERHEMEETYLRRSRIARGVVEKILFEEE</sequence>
<gene>
    <name evidence="9" type="ORF">P7079_04850</name>
</gene>
<evidence type="ECO:0000256" key="1">
    <source>
        <dbReference type="ARBA" id="ARBA00022679"/>
    </source>
</evidence>
<dbReference type="PANTHER" id="PTHR30621">
    <property type="entry name" value="GLUTAMINE SYNTHETASE ADENYLYLTRANSFERASE"/>
    <property type="match status" value="1"/>
</dbReference>
<feature type="domain" description="Glutamate-ammonia ligase adenylyltransferase repeated" evidence="7">
    <location>
        <begin position="72"/>
        <end position="289"/>
    </location>
</feature>
<evidence type="ECO:0000256" key="4">
    <source>
        <dbReference type="ARBA" id="ARBA00022840"/>
    </source>
</evidence>
<dbReference type="GO" id="GO:0008882">
    <property type="term" value="F:[glutamate-ammonia-ligase] adenylyltransferase activity"/>
    <property type="evidence" value="ECO:0007669"/>
    <property type="project" value="UniProtKB-EC"/>
</dbReference>
<evidence type="ECO:0000256" key="2">
    <source>
        <dbReference type="ARBA" id="ARBA00022695"/>
    </source>
</evidence>
<dbReference type="PANTHER" id="PTHR30621:SF0">
    <property type="entry name" value="BIFUNCTIONAL GLUTAMINE SYNTHETASE ADENYLYLTRANSFERASE_ADENYLYL-REMOVING ENZYME"/>
    <property type="match status" value="1"/>
</dbReference>
<feature type="domain" description="PII-uridylyltransferase/Glutamine-synthetase adenylyltransferase" evidence="8">
    <location>
        <begin position="311"/>
        <end position="448"/>
    </location>
</feature>
<dbReference type="Gene3D" id="3.30.460.10">
    <property type="entry name" value="Beta Polymerase, domain 2"/>
    <property type="match status" value="2"/>
</dbReference>
<evidence type="ECO:0000259" key="8">
    <source>
        <dbReference type="Pfam" id="PF08335"/>
    </source>
</evidence>
<evidence type="ECO:0000256" key="3">
    <source>
        <dbReference type="ARBA" id="ARBA00022741"/>
    </source>
</evidence>
<proteinExistence type="predicted"/>
<dbReference type="Pfam" id="PF03710">
    <property type="entry name" value="GlnE"/>
    <property type="match status" value="2"/>
</dbReference>
<evidence type="ECO:0000313" key="9">
    <source>
        <dbReference type="EMBL" id="WFM82740.1"/>
    </source>
</evidence>
<dbReference type="InterPro" id="IPR005190">
    <property type="entry name" value="GlnE_rpt_dom"/>
</dbReference>
<dbReference type="Pfam" id="PF08335">
    <property type="entry name" value="GlnD_UR_UTase"/>
    <property type="match status" value="2"/>
</dbReference>
<keyword evidence="6" id="KW-0511">Multifunctional enzyme</keyword>
<keyword evidence="10" id="KW-1185">Reference proteome</keyword>
<evidence type="ECO:0000259" key="7">
    <source>
        <dbReference type="Pfam" id="PF03710"/>
    </source>
</evidence>
<keyword evidence="4" id="KW-0067">ATP-binding</keyword>
<keyword evidence="2 9" id="KW-0548">Nucleotidyltransferase</keyword>
<dbReference type="NCBIfam" id="NF010707">
    <property type="entry name" value="PRK14109.1"/>
    <property type="match status" value="1"/>
</dbReference>